<keyword evidence="1" id="KW-1133">Transmembrane helix</keyword>
<keyword evidence="1" id="KW-0472">Membrane</keyword>
<reference evidence="2" key="2">
    <citation type="journal article" date="2021" name="PeerJ">
        <title>Extensive microbial diversity within the chicken gut microbiome revealed by metagenomics and culture.</title>
        <authorList>
            <person name="Gilroy R."/>
            <person name="Ravi A."/>
            <person name="Getino M."/>
            <person name="Pursley I."/>
            <person name="Horton D.L."/>
            <person name="Alikhan N.F."/>
            <person name="Baker D."/>
            <person name="Gharbi K."/>
            <person name="Hall N."/>
            <person name="Watson M."/>
            <person name="Adriaenssens E.M."/>
            <person name="Foster-Nyarko E."/>
            <person name="Jarju S."/>
            <person name="Secka A."/>
            <person name="Antonio M."/>
            <person name="Oren A."/>
            <person name="Chaudhuri R.R."/>
            <person name="La Ragione R."/>
            <person name="Hildebrand F."/>
            <person name="Pallen M.J."/>
        </authorList>
    </citation>
    <scope>NUCLEOTIDE SEQUENCE</scope>
    <source>
        <strain evidence="2">ChiSjej3B21-11622</strain>
    </source>
</reference>
<protein>
    <submittedName>
        <fullName evidence="2">DUF4860 domain-containing protein</fullName>
    </submittedName>
</protein>
<dbReference type="InterPro" id="IPR032340">
    <property type="entry name" value="DUF4860"/>
</dbReference>
<evidence type="ECO:0000256" key="1">
    <source>
        <dbReference type="SAM" id="Phobius"/>
    </source>
</evidence>
<evidence type="ECO:0000313" key="2">
    <source>
        <dbReference type="EMBL" id="HIQ95869.1"/>
    </source>
</evidence>
<proteinExistence type="predicted"/>
<name>A0A9D1D1L8_9FIRM</name>
<feature type="transmembrane region" description="Helical" evidence="1">
    <location>
        <begin position="13"/>
        <end position="35"/>
    </location>
</feature>
<organism evidence="2 3">
    <name type="scientific">Candidatus Limivivens merdigallinarum</name>
    <dbReference type="NCBI Taxonomy" id="2840859"/>
    <lineage>
        <taxon>Bacteria</taxon>
        <taxon>Bacillati</taxon>
        <taxon>Bacillota</taxon>
        <taxon>Clostridia</taxon>
        <taxon>Lachnospirales</taxon>
        <taxon>Lachnospiraceae</taxon>
        <taxon>Lachnospiraceae incertae sedis</taxon>
        <taxon>Candidatus Limivivens</taxon>
    </lineage>
</organism>
<reference evidence="2" key="1">
    <citation type="submission" date="2020-10" db="EMBL/GenBank/DDBJ databases">
        <authorList>
            <person name="Gilroy R."/>
        </authorList>
    </citation>
    <scope>NUCLEOTIDE SEQUENCE</scope>
    <source>
        <strain evidence="2">ChiSjej3B21-11622</strain>
    </source>
</reference>
<evidence type="ECO:0000313" key="3">
    <source>
        <dbReference type="Proteomes" id="UP000886886"/>
    </source>
</evidence>
<dbReference type="Pfam" id="PF16152">
    <property type="entry name" value="DUF4860"/>
    <property type="match status" value="1"/>
</dbReference>
<sequence>MYAHHPRKHTIDFLFSILLFLLFTASALLLILIGARVYQNSAQRMEENYTIRTALAYITEKVRQSDESGAIELSSIQQIPTLVLRQDIDGEAYSTYIYEYGHSLRELFIKSSSSVTPDMGHSIVDLEELSIEETDVGCFRLTATDANGASATTLVYPSSQKEAAS</sequence>
<gene>
    <name evidence="2" type="ORF">IAB26_04830</name>
</gene>
<dbReference type="EMBL" id="DVFT01000074">
    <property type="protein sequence ID" value="HIQ95869.1"/>
    <property type="molecule type" value="Genomic_DNA"/>
</dbReference>
<dbReference type="AlphaFoldDB" id="A0A9D1D1L8"/>
<comment type="caution">
    <text evidence="2">The sequence shown here is derived from an EMBL/GenBank/DDBJ whole genome shotgun (WGS) entry which is preliminary data.</text>
</comment>
<dbReference type="Proteomes" id="UP000886886">
    <property type="component" value="Unassembled WGS sequence"/>
</dbReference>
<accession>A0A9D1D1L8</accession>
<keyword evidence="1" id="KW-0812">Transmembrane</keyword>